<dbReference type="InterPro" id="IPR007197">
    <property type="entry name" value="rSAM"/>
</dbReference>
<dbReference type="UniPathway" id="UPA00782"/>
<dbReference type="PANTHER" id="PTHR43787">
    <property type="entry name" value="FEMO COFACTOR BIOSYNTHESIS PROTEIN NIFB-RELATED"/>
    <property type="match status" value="1"/>
</dbReference>
<evidence type="ECO:0000256" key="3">
    <source>
        <dbReference type="ARBA" id="ARBA00022691"/>
    </source>
</evidence>
<dbReference type="EMBL" id="AP021879">
    <property type="protein sequence ID" value="BBO90066.1"/>
    <property type="molecule type" value="Genomic_DNA"/>
</dbReference>
<gene>
    <name evidence="8" type="ORF">DSCOOX_32460</name>
</gene>
<dbReference type="NCBIfam" id="TIGR04085">
    <property type="entry name" value="rSAM_more_4Fe4S"/>
    <property type="match status" value="1"/>
</dbReference>
<protein>
    <submittedName>
        <fullName evidence="8">Radical SAM/SPASM domain-containing protein</fullName>
    </submittedName>
</protein>
<feature type="domain" description="Radical SAM core" evidence="7">
    <location>
        <begin position="96"/>
        <end position="244"/>
    </location>
</feature>
<proteinExistence type="predicted"/>
<evidence type="ECO:0000256" key="4">
    <source>
        <dbReference type="ARBA" id="ARBA00022723"/>
    </source>
</evidence>
<dbReference type="AlphaFoldDB" id="A0A5K8AC29"/>
<keyword evidence="6" id="KW-0411">Iron-sulfur</keyword>
<sequence>MPTHKISCHILDGSFTYRGVEYATLHHTLTKADCILPRSAWKRVADNDPDLKQTVLWPTLKAQGFLVPAGTDEFQLFLEWRNDHARNYGEVKSRVLYTRVCDNDCAYCSLMPHLRRGFHMSAETARLMDRFHAAFIEEKRPLAARDAFLGGEPFLNYAVMRDSARRRLACCQAQGIPYRFSVTTNGKHLNVARIDALLACGLETLHVSLAGPAEVHDRLRPSLGGGPNYHKVLGNLAAISGRVPVIIEYQYDAAAEDYRRIGEMIADFGKRDIEIAGIEVTPILPRRQDNRFTAGFGDLTILHWINAVIEDAGFPADRSAPLFACIADQKAYHVYDVDGSIIPCPSLQLGERAYGHVTTGIDYVAETQLLERRFPEECRTCALLPTCMGGCRLRADMENGDFNGVICNRDHLETELKRYMRQKAKDELERRDACGELFAIG</sequence>
<evidence type="ECO:0000256" key="1">
    <source>
        <dbReference type="ARBA" id="ARBA00001966"/>
    </source>
</evidence>
<dbReference type="GO" id="GO:0046872">
    <property type="term" value="F:metal ion binding"/>
    <property type="evidence" value="ECO:0007669"/>
    <property type="project" value="UniProtKB-KW"/>
</dbReference>
<dbReference type="Proteomes" id="UP000422108">
    <property type="component" value="Chromosome"/>
</dbReference>
<dbReference type="Pfam" id="PF04055">
    <property type="entry name" value="Radical_SAM"/>
    <property type="match status" value="1"/>
</dbReference>
<comment type="cofactor">
    <cofactor evidence="1">
        <name>[4Fe-4S] cluster</name>
        <dbReference type="ChEBI" id="CHEBI:49883"/>
    </cofactor>
</comment>
<keyword evidence="9" id="KW-1185">Reference proteome</keyword>
<dbReference type="PANTHER" id="PTHR43787:SF3">
    <property type="entry name" value="ARYLSULFATASE REGULATORY PROTEIN"/>
    <property type="match status" value="1"/>
</dbReference>
<keyword evidence="3" id="KW-0949">S-adenosyl-L-methionine</keyword>
<dbReference type="InterPro" id="IPR023885">
    <property type="entry name" value="4Fe4S-binding_SPASM_dom"/>
</dbReference>
<organism evidence="8 9">
    <name type="scientific">Desulfosarcina ovata subsp. ovata</name>
    <dbReference type="NCBI Taxonomy" id="2752305"/>
    <lineage>
        <taxon>Bacteria</taxon>
        <taxon>Pseudomonadati</taxon>
        <taxon>Thermodesulfobacteriota</taxon>
        <taxon>Desulfobacteria</taxon>
        <taxon>Desulfobacterales</taxon>
        <taxon>Desulfosarcinaceae</taxon>
        <taxon>Desulfosarcina</taxon>
    </lineage>
</organism>
<keyword evidence="4" id="KW-0479">Metal-binding</keyword>
<evidence type="ECO:0000256" key="5">
    <source>
        <dbReference type="ARBA" id="ARBA00023004"/>
    </source>
</evidence>
<evidence type="ECO:0000259" key="7">
    <source>
        <dbReference type="Pfam" id="PF04055"/>
    </source>
</evidence>
<keyword evidence="5" id="KW-0408">Iron</keyword>
<evidence type="ECO:0000313" key="9">
    <source>
        <dbReference type="Proteomes" id="UP000422108"/>
    </source>
</evidence>
<keyword evidence="2" id="KW-0004">4Fe-4S</keyword>
<dbReference type="SUPFAM" id="SSF102114">
    <property type="entry name" value="Radical SAM enzymes"/>
    <property type="match status" value="1"/>
</dbReference>
<dbReference type="GO" id="GO:0003824">
    <property type="term" value="F:catalytic activity"/>
    <property type="evidence" value="ECO:0007669"/>
    <property type="project" value="InterPro"/>
</dbReference>
<name>A0A5K8AC29_9BACT</name>
<dbReference type="RefSeq" id="WP_155311162.1">
    <property type="nucleotide sequence ID" value="NZ_AP021879.1"/>
</dbReference>
<dbReference type="SFLD" id="SFLDS00029">
    <property type="entry name" value="Radical_SAM"/>
    <property type="match status" value="1"/>
</dbReference>
<evidence type="ECO:0000256" key="2">
    <source>
        <dbReference type="ARBA" id="ARBA00022485"/>
    </source>
</evidence>
<reference evidence="8 9" key="1">
    <citation type="submission" date="2019-11" db="EMBL/GenBank/DDBJ databases">
        <title>Comparative genomics of hydrocarbon-degrading Desulfosarcina strains.</title>
        <authorList>
            <person name="Watanabe M."/>
            <person name="Kojima H."/>
            <person name="Fukui M."/>
        </authorList>
    </citation>
    <scope>NUCLEOTIDE SEQUENCE [LARGE SCALE GENOMIC DNA]</scope>
    <source>
        <strain evidence="9">oXyS1</strain>
    </source>
</reference>
<dbReference type="SFLD" id="SFLDG01067">
    <property type="entry name" value="SPASM/twitch_domain_containing"/>
    <property type="match status" value="1"/>
</dbReference>
<dbReference type="CDD" id="cd01335">
    <property type="entry name" value="Radical_SAM"/>
    <property type="match status" value="1"/>
</dbReference>
<dbReference type="Gene3D" id="3.20.20.70">
    <property type="entry name" value="Aldolase class I"/>
    <property type="match status" value="1"/>
</dbReference>
<dbReference type="InterPro" id="IPR058240">
    <property type="entry name" value="rSAM_sf"/>
</dbReference>
<dbReference type="GO" id="GO:0051539">
    <property type="term" value="F:4 iron, 4 sulfur cluster binding"/>
    <property type="evidence" value="ECO:0007669"/>
    <property type="project" value="UniProtKB-KW"/>
</dbReference>
<evidence type="ECO:0000256" key="6">
    <source>
        <dbReference type="ARBA" id="ARBA00023014"/>
    </source>
</evidence>
<dbReference type="InterPro" id="IPR013785">
    <property type="entry name" value="Aldolase_TIM"/>
</dbReference>
<accession>A0A5K8AC29</accession>
<evidence type="ECO:0000313" key="8">
    <source>
        <dbReference type="EMBL" id="BBO90066.1"/>
    </source>
</evidence>